<dbReference type="InterPro" id="IPR027417">
    <property type="entry name" value="P-loop_NTPase"/>
</dbReference>
<dbReference type="OrthoDB" id="442176at2759"/>
<keyword evidence="1 4" id="KW-0808">Transferase</keyword>
<dbReference type="AlphaFoldDB" id="A0A0D7AWE1"/>
<dbReference type="GO" id="GO:0006139">
    <property type="term" value="P:nucleobase-containing compound metabolic process"/>
    <property type="evidence" value="ECO:0007669"/>
    <property type="project" value="InterPro"/>
</dbReference>
<dbReference type="Gene3D" id="3.40.50.300">
    <property type="entry name" value="P-loop containing nucleotide triphosphate hydrolases"/>
    <property type="match status" value="1"/>
</dbReference>
<proteinExistence type="inferred from homology"/>
<dbReference type="STRING" id="1314674.A0A0D7AWE1"/>
<keyword evidence="3 4" id="KW-0418">Kinase</keyword>
<protein>
    <submittedName>
        <fullName evidence="5">p-loop containing nucleoside triphosphate hydrolase protein</fullName>
    </submittedName>
</protein>
<dbReference type="InterPro" id="IPR000850">
    <property type="entry name" value="Adenylat/UMP-CMP_kin"/>
</dbReference>
<organism evidence="5 6">
    <name type="scientific">Cylindrobasidium torrendii FP15055 ss-10</name>
    <dbReference type="NCBI Taxonomy" id="1314674"/>
    <lineage>
        <taxon>Eukaryota</taxon>
        <taxon>Fungi</taxon>
        <taxon>Dikarya</taxon>
        <taxon>Basidiomycota</taxon>
        <taxon>Agaricomycotina</taxon>
        <taxon>Agaricomycetes</taxon>
        <taxon>Agaricomycetidae</taxon>
        <taxon>Agaricales</taxon>
        <taxon>Marasmiineae</taxon>
        <taxon>Physalacriaceae</taxon>
        <taxon>Cylindrobasidium</taxon>
    </lineage>
</organism>
<evidence type="ECO:0000313" key="6">
    <source>
        <dbReference type="Proteomes" id="UP000054007"/>
    </source>
</evidence>
<evidence type="ECO:0000256" key="2">
    <source>
        <dbReference type="ARBA" id="ARBA00022741"/>
    </source>
</evidence>
<dbReference type="Pfam" id="PF00406">
    <property type="entry name" value="ADK"/>
    <property type="match status" value="1"/>
</dbReference>
<accession>A0A0D7AWE1</accession>
<comment type="similarity">
    <text evidence="4">Belongs to the adenylate kinase family.</text>
</comment>
<dbReference type="Proteomes" id="UP000054007">
    <property type="component" value="Unassembled WGS sequence"/>
</dbReference>
<dbReference type="GO" id="GO:0005524">
    <property type="term" value="F:ATP binding"/>
    <property type="evidence" value="ECO:0007669"/>
    <property type="project" value="InterPro"/>
</dbReference>
<evidence type="ECO:0000313" key="5">
    <source>
        <dbReference type="EMBL" id="KIY62305.1"/>
    </source>
</evidence>
<keyword evidence="2" id="KW-0547">Nucleotide-binding</keyword>
<evidence type="ECO:0000256" key="3">
    <source>
        <dbReference type="ARBA" id="ARBA00022777"/>
    </source>
</evidence>
<name>A0A0D7AWE1_9AGAR</name>
<evidence type="ECO:0000256" key="4">
    <source>
        <dbReference type="RuleBase" id="RU003330"/>
    </source>
</evidence>
<dbReference type="GO" id="GO:0016787">
    <property type="term" value="F:hydrolase activity"/>
    <property type="evidence" value="ECO:0007669"/>
    <property type="project" value="UniProtKB-KW"/>
</dbReference>
<dbReference type="EMBL" id="KN880798">
    <property type="protein sequence ID" value="KIY62305.1"/>
    <property type="molecule type" value="Genomic_DNA"/>
</dbReference>
<gene>
    <name evidence="5" type="ORF">CYLTODRAFT_427020</name>
</gene>
<evidence type="ECO:0000256" key="1">
    <source>
        <dbReference type="ARBA" id="ARBA00022679"/>
    </source>
</evidence>
<sequence>MLERLLERGKTSGREDDNVESIKKRFRTYEEQTMPVIEYYKKSDRVAEINSTVSIEEVHKNTVDVVNKILAGQLVKS</sequence>
<reference evidence="5 6" key="1">
    <citation type="journal article" date="2015" name="Fungal Genet. Biol.">
        <title>Evolution of novel wood decay mechanisms in Agaricales revealed by the genome sequences of Fistulina hepatica and Cylindrobasidium torrendii.</title>
        <authorList>
            <person name="Floudas D."/>
            <person name="Held B.W."/>
            <person name="Riley R."/>
            <person name="Nagy L.G."/>
            <person name="Koehler G."/>
            <person name="Ransdell A.S."/>
            <person name="Younus H."/>
            <person name="Chow J."/>
            <person name="Chiniquy J."/>
            <person name="Lipzen A."/>
            <person name="Tritt A."/>
            <person name="Sun H."/>
            <person name="Haridas S."/>
            <person name="LaButti K."/>
            <person name="Ohm R.A."/>
            <person name="Kues U."/>
            <person name="Blanchette R.A."/>
            <person name="Grigoriev I.V."/>
            <person name="Minto R.E."/>
            <person name="Hibbett D.S."/>
        </authorList>
    </citation>
    <scope>NUCLEOTIDE SEQUENCE [LARGE SCALE GENOMIC DNA]</scope>
    <source>
        <strain evidence="5 6">FP15055 ss-10</strain>
    </source>
</reference>
<dbReference type="GO" id="GO:0019205">
    <property type="term" value="F:nucleobase-containing compound kinase activity"/>
    <property type="evidence" value="ECO:0007669"/>
    <property type="project" value="InterPro"/>
</dbReference>
<keyword evidence="5" id="KW-0378">Hydrolase</keyword>
<dbReference type="PRINTS" id="PR00094">
    <property type="entry name" value="ADENYLTKNASE"/>
</dbReference>
<dbReference type="SUPFAM" id="SSF52540">
    <property type="entry name" value="P-loop containing nucleoside triphosphate hydrolases"/>
    <property type="match status" value="1"/>
</dbReference>
<dbReference type="PANTHER" id="PTHR23359">
    <property type="entry name" value="NUCLEOTIDE KINASE"/>
    <property type="match status" value="1"/>
</dbReference>
<keyword evidence="6" id="KW-1185">Reference proteome</keyword>